<evidence type="ECO:0008006" key="5">
    <source>
        <dbReference type="Google" id="ProtNLM"/>
    </source>
</evidence>
<protein>
    <recommendedName>
        <fullName evidence="5">Extracellular protein</fullName>
    </recommendedName>
</protein>
<evidence type="ECO:0000313" key="4">
    <source>
        <dbReference type="Proteomes" id="UP000051749"/>
    </source>
</evidence>
<gene>
    <name evidence="3" type="ORF">IV87_GL001023</name>
</gene>
<feature type="region of interest" description="Disordered" evidence="1">
    <location>
        <begin position="49"/>
        <end position="80"/>
    </location>
</feature>
<feature type="signal peptide" evidence="2">
    <location>
        <begin position="1"/>
        <end position="31"/>
    </location>
</feature>
<evidence type="ECO:0000313" key="3">
    <source>
        <dbReference type="EMBL" id="KRN81658.1"/>
    </source>
</evidence>
<feature type="chain" id="PRO_5039727778" description="Extracellular protein" evidence="2">
    <location>
        <begin position="32"/>
        <end position="236"/>
    </location>
</feature>
<organism evidence="3 4">
    <name type="scientific">Pediococcus ethanolidurans</name>
    <dbReference type="NCBI Taxonomy" id="319653"/>
    <lineage>
        <taxon>Bacteria</taxon>
        <taxon>Bacillati</taxon>
        <taxon>Bacillota</taxon>
        <taxon>Bacilli</taxon>
        <taxon>Lactobacillales</taxon>
        <taxon>Lactobacillaceae</taxon>
        <taxon>Pediococcus</taxon>
    </lineage>
</organism>
<accession>A0A0R2K517</accession>
<evidence type="ECO:0000256" key="1">
    <source>
        <dbReference type="SAM" id="MobiDB-lite"/>
    </source>
</evidence>
<dbReference type="STRING" id="319653.SAMN04487973_12122"/>
<proteinExistence type="predicted"/>
<name>A0A0R2K517_9LACO</name>
<dbReference type="Proteomes" id="UP000051749">
    <property type="component" value="Unassembled WGS sequence"/>
</dbReference>
<dbReference type="PATRIC" id="fig|319653.3.peg.1036"/>
<comment type="caution">
    <text evidence="3">The sequence shown here is derived from an EMBL/GenBank/DDBJ whole genome shotgun (WGS) entry which is preliminary data.</text>
</comment>
<feature type="compositionally biased region" description="Polar residues" evidence="1">
    <location>
        <begin position="59"/>
        <end position="76"/>
    </location>
</feature>
<dbReference type="EMBL" id="JQBY01000022">
    <property type="protein sequence ID" value="KRN81658.1"/>
    <property type="molecule type" value="Genomic_DNA"/>
</dbReference>
<reference evidence="3 4" key="1">
    <citation type="journal article" date="2015" name="Genome Announc.">
        <title>Expanding the biotechnology potential of lactobacilli through comparative genomics of 213 strains and associated genera.</title>
        <authorList>
            <person name="Sun Z."/>
            <person name="Harris H.M."/>
            <person name="McCann A."/>
            <person name="Guo C."/>
            <person name="Argimon S."/>
            <person name="Zhang W."/>
            <person name="Yang X."/>
            <person name="Jeffery I.B."/>
            <person name="Cooney J.C."/>
            <person name="Kagawa T.F."/>
            <person name="Liu W."/>
            <person name="Song Y."/>
            <person name="Salvetti E."/>
            <person name="Wrobel A."/>
            <person name="Rasinkangas P."/>
            <person name="Parkhill J."/>
            <person name="Rea M.C."/>
            <person name="O'Sullivan O."/>
            <person name="Ritari J."/>
            <person name="Douillard F.P."/>
            <person name="Paul Ross R."/>
            <person name="Yang R."/>
            <person name="Briner A.E."/>
            <person name="Felis G.E."/>
            <person name="de Vos W.M."/>
            <person name="Barrangou R."/>
            <person name="Klaenhammer T.R."/>
            <person name="Caufield P.W."/>
            <person name="Cui Y."/>
            <person name="Zhang H."/>
            <person name="O'Toole P.W."/>
        </authorList>
    </citation>
    <scope>NUCLEOTIDE SEQUENCE [LARGE SCALE GENOMIC DNA]</scope>
    <source>
        <strain evidence="3 4">DSM 22301</strain>
    </source>
</reference>
<dbReference type="AlphaFoldDB" id="A0A0R2K517"/>
<keyword evidence="2" id="KW-0732">Signal</keyword>
<evidence type="ECO:0000256" key="2">
    <source>
        <dbReference type="SAM" id="SignalP"/>
    </source>
</evidence>
<sequence>MSKEGKNMKKQKRLMLMGCSLILGLSLLSLGGAKSNTMTVHAVTTPASKGLSAPEKVDGTTTEAKSVTGNSTSGQVTYTNGTNNTTTATYKQHKYQTSTQAKTSFATDENVTETNGTKLKLSDGTTATRQGVMGHVYVQWQKNGWNVTTVANTDQLTTSSVKQTNKTVTAVANKVQKSLKTNQVTTKKVTRGNIVIYNGSQQKPVNQISWQQSTKVTQVSGNSAETTAKIAKDTLN</sequence>